<reference evidence="1" key="1">
    <citation type="submission" date="2020-11" db="EMBL/GenBank/DDBJ databases">
        <authorList>
            <consortium name="DOE Joint Genome Institute"/>
            <person name="Ahrendt S."/>
            <person name="Riley R."/>
            <person name="Andreopoulos W."/>
            <person name="LaButti K."/>
            <person name="Pangilinan J."/>
            <person name="Ruiz-duenas F.J."/>
            <person name="Barrasa J.M."/>
            <person name="Sanchez-Garcia M."/>
            <person name="Camarero S."/>
            <person name="Miyauchi S."/>
            <person name="Serrano A."/>
            <person name="Linde D."/>
            <person name="Babiker R."/>
            <person name="Drula E."/>
            <person name="Ayuso-Fernandez I."/>
            <person name="Pacheco R."/>
            <person name="Padilla G."/>
            <person name="Ferreira P."/>
            <person name="Barriuso J."/>
            <person name="Kellner H."/>
            <person name="Castanera R."/>
            <person name="Alfaro M."/>
            <person name="Ramirez L."/>
            <person name="Pisabarro A.G."/>
            <person name="Kuo A."/>
            <person name="Tritt A."/>
            <person name="Lipzen A."/>
            <person name="He G."/>
            <person name="Yan M."/>
            <person name="Ng V."/>
            <person name="Cullen D."/>
            <person name="Martin F."/>
            <person name="Rosso M.-N."/>
            <person name="Henrissat B."/>
            <person name="Hibbett D."/>
            <person name="Martinez A.T."/>
            <person name="Grigoriev I.V."/>
        </authorList>
    </citation>
    <scope>NUCLEOTIDE SEQUENCE</scope>
    <source>
        <strain evidence="1">AH 44721</strain>
    </source>
</reference>
<dbReference type="EMBL" id="JADNYJ010000148">
    <property type="protein sequence ID" value="KAF8879518.1"/>
    <property type="molecule type" value="Genomic_DNA"/>
</dbReference>
<evidence type="ECO:0000313" key="1">
    <source>
        <dbReference type="EMBL" id="KAF8879518.1"/>
    </source>
</evidence>
<comment type="caution">
    <text evidence="1">The sequence shown here is derived from an EMBL/GenBank/DDBJ whole genome shotgun (WGS) entry which is preliminary data.</text>
</comment>
<proteinExistence type="predicted"/>
<gene>
    <name evidence="1" type="ORF">CPB84DRAFT_1793248</name>
</gene>
<dbReference type="Proteomes" id="UP000724874">
    <property type="component" value="Unassembled WGS sequence"/>
</dbReference>
<accession>A0A9P5THV2</accession>
<sequence length="52" mass="5854">MEYFLPRHQMGASIVLEPDTCQPYDEDECPNSEPSRSACSTKCSCQENKIAI</sequence>
<evidence type="ECO:0000313" key="2">
    <source>
        <dbReference type="Proteomes" id="UP000724874"/>
    </source>
</evidence>
<name>A0A9P5THV2_GYMJU</name>
<dbReference type="AlphaFoldDB" id="A0A9P5THV2"/>
<protein>
    <submittedName>
        <fullName evidence="1">Uncharacterized protein</fullName>
    </submittedName>
</protein>
<keyword evidence="2" id="KW-1185">Reference proteome</keyword>
<organism evidence="1 2">
    <name type="scientific">Gymnopilus junonius</name>
    <name type="common">Spectacular rustgill mushroom</name>
    <name type="synonym">Gymnopilus spectabilis subsp. junonius</name>
    <dbReference type="NCBI Taxonomy" id="109634"/>
    <lineage>
        <taxon>Eukaryota</taxon>
        <taxon>Fungi</taxon>
        <taxon>Dikarya</taxon>
        <taxon>Basidiomycota</taxon>
        <taxon>Agaricomycotina</taxon>
        <taxon>Agaricomycetes</taxon>
        <taxon>Agaricomycetidae</taxon>
        <taxon>Agaricales</taxon>
        <taxon>Agaricineae</taxon>
        <taxon>Hymenogastraceae</taxon>
        <taxon>Gymnopilus</taxon>
    </lineage>
</organism>